<gene>
    <name evidence="2" type="ORF">SY84_08240</name>
</gene>
<dbReference type="OrthoDB" id="74229at2"/>
<feature type="transmembrane region" description="Helical" evidence="1">
    <location>
        <begin position="70"/>
        <end position="94"/>
    </location>
</feature>
<name>A0A0F7JQI4_9DEIO</name>
<feature type="transmembrane region" description="Helical" evidence="1">
    <location>
        <begin position="42"/>
        <end position="64"/>
    </location>
</feature>
<accession>A0A0F7JQI4</accession>
<proteinExistence type="predicted"/>
<keyword evidence="3" id="KW-1185">Reference proteome</keyword>
<protein>
    <submittedName>
        <fullName evidence="2">Uncharacterized protein</fullName>
    </submittedName>
</protein>
<dbReference type="RefSeq" id="WP_046843618.1">
    <property type="nucleotide sequence ID" value="NZ_CP011389.1"/>
</dbReference>
<evidence type="ECO:0000313" key="2">
    <source>
        <dbReference type="EMBL" id="AKH17048.1"/>
    </source>
</evidence>
<evidence type="ECO:0000256" key="1">
    <source>
        <dbReference type="SAM" id="Phobius"/>
    </source>
</evidence>
<dbReference type="PATRIC" id="fig|1309411.5.peg.1683"/>
<keyword evidence="1" id="KW-0812">Transmembrane</keyword>
<keyword evidence="1" id="KW-1133">Transmembrane helix</keyword>
<keyword evidence="1" id="KW-0472">Membrane</keyword>
<dbReference type="Proteomes" id="UP000034024">
    <property type="component" value="Chromosome"/>
</dbReference>
<evidence type="ECO:0000313" key="3">
    <source>
        <dbReference type="Proteomes" id="UP000034024"/>
    </source>
</evidence>
<dbReference type="AlphaFoldDB" id="A0A0F7JQI4"/>
<sequence length="109" mass="11695">MSTSFNFGGEVVGFGILAAGLIFLYGVWLGRRDTGWRAAQGVLGAVVLGGVLPFFLIQFVPALFSSDSRNLTSLLLLTIVNIVGVLVAFLPWLVAGNWLEILRREGPST</sequence>
<reference evidence="2 3" key="1">
    <citation type="submission" date="2015-01" db="EMBL/GenBank/DDBJ databases">
        <title>Deinococcus soli/N5/whole genome sequencing.</title>
        <authorList>
            <person name="Kim M.K."/>
            <person name="Srinivasan S."/>
            <person name="Lee J.-J."/>
        </authorList>
    </citation>
    <scope>NUCLEOTIDE SEQUENCE [LARGE SCALE GENOMIC DNA]</scope>
    <source>
        <strain evidence="2 3">N5</strain>
    </source>
</reference>
<organism evidence="2 3">
    <name type="scientific">Deinococcus soli</name>
    <name type="common">ex Cha et al. 2016</name>
    <dbReference type="NCBI Taxonomy" id="1309411"/>
    <lineage>
        <taxon>Bacteria</taxon>
        <taxon>Thermotogati</taxon>
        <taxon>Deinococcota</taxon>
        <taxon>Deinococci</taxon>
        <taxon>Deinococcales</taxon>
        <taxon>Deinococcaceae</taxon>
        <taxon>Deinococcus</taxon>
    </lineage>
</organism>
<dbReference type="KEGG" id="dch:SY84_08240"/>
<dbReference type="EMBL" id="CP011389">
    <property type="protein sequence ID" value="AKH17048.1"/>
    <property type="molecule type" value="Genomic_DNA"/>
</dbReference>
<feature type="transmembrane region" description="Helical" evidence="1">
    <location>
        <begin position="12"/>
        <end position="30"/>
    </location>
</feature>